<dbReference type="InterPro" id="IPR011990">
    <property type="entry name" value="TPR-like_helical_dom_sf"/>
</dbReference>
<dbReference type="InterPro" id="IPR019734">
    <property type="entry name" value="TPR_rpt"/>
</dbReference>
<dbReference type="Gene3D" id="2.170.270.10">
    <property type="entry name" value="SET domain"/>
    <property type="match status" value="1"/>
</dbReference>
<dbReference type="AlphaFoldDB" id="A0A8T9BKU4"/>
<reference evidence="3 4" key="1">
    <citation type="submission" date="2018-05" db="EMBL/GenBank/DDBJ databases">
        <title>Whole genome sequencing for identification of molecular markers to develop diagnostic detection tools for the regulated plant pathogen Lachnellula willkommii.</title>
        <authorList>
            <person name="Giroux E."/>
            <person name="Bilodeau G."/>
        </authorList>
    </citation>
    <scope>NUCLEOTIDE SEQUENCE [LARGE SCALE GENOMIC DNA]</scope>
    <source>
        <strain evidence="3 4">CBS 203.66</strain>
    </source>
</reference>
<proteinExistence type="predicted"/>
<dbReference type="SMART" id="SM00317">
    <property type="entry name" value="SET"/>
    <property type="match status" value="1"/>
</dbReference>
<sequence>MTRDSFCLLLALNTSGFPLGFIFFAPKNTTSVIRDLSLLGYIFQQQSTQQEAAMDINDVSDIDRYIHVLDAQKKTLKAAEARTGQRPIDRKTRSQLIHRHQLAAIQAKMQQFKSEHHVHSTFLPPPYPPSTAALETLTPIFIRDLRLGTHHRGKYILVRSATGPDRITAIMNIVEDEQEDAIMMQLYQQPEEIIRPASSIVATGDIFLIKEPFFKVMGDGEYGLRIDHVSDILRIDTRHRLCPHKWCPRLYDLDKTADDWKQEGNVAMGMKKYWEAIESYTTALSTDPSVAEERIIRLNRALAYLQDENFEAALADTQCLGPNPNTSEKAIYRGAKALYGLGRFSECCDLLQILRETYPGNAQATKDLARARARLSEQQNGTYDFKAIYEEVSKLRPPRLDHATFIGQIVVKPSPGRGRGLFTTKAVKAGDLLLCEKAFAHCYVGDSEEDFSGGSKTKLLINTHTNRMTIGSQSDLITLIVQKLQRNPSLLTEFMTLHHGSYKHSGVTEADGKPVVDSFLVERIVALNGFGSPLTTKESHLGIRGTKKTFGSCGVWPLASRINHCCTSNVHRSFIGDLQIVRATRDLPADTELTFWYKNPTGDHDEMQKGLEHWGFQCTCAICLESKNTSKKVSKKRNGLLGDLKATLDVTNIDTSKAERILNAIGQTYKHPACDVPRLALREPYAHLSLLYSKQGNAEKAVAMALKALESLGFVIKGAQLPVSPTQAFRVERLGIMTGEVVGLWVHLWNAYSARAPHLLSRVADCARLAYKICVGEDVTFKESYDEEGDMA</sequence>
<name>A0A8T9BKU4_9HELO</name>
<dbReference type="Pfam" id="PF00856">
    <property type="entry name" value="SET"/>
    <property type="match status" value="1"/>
</dbReference>
<dbReference type="Gene3D" id="1.25.40.10">
    <property type="entry name" value="Tetratricopeptide repeat domain"/>
    <property type="match status" value="1"/>
</dbReference>
<dbReference type="PROSITE" id="PS50280">
    <property type="entry name" value="SET"/>
    <property type="match status" value="1"/>
</dbReference>
<keyword evidence="1" id="KW-0802">TPR repeat</keyword>
<dbReference type="SUPFAM" id="SSF82199">
    <property type="entry name" value="SET domain"/>
    <property type="match status" value="1"/>
</dbReference>
<protein>
    <recommendedName>
        <fullName evidence="2">SET domain-containing protein</fullName>
    </recommendedName>
</protein>
<dbReference type="InterPro" id="IPR046341">
    <property type="entry name" value="SET_dom_sf"/>
</dbReference>
<feature type="domain" description="SET" evidence="2">
    <location>
        <begin position="407"/>
        <end position="598"/>
    </location>
</feature>
<dbReference type="PROSITE" id="PS50005">
    <property type="entry name" value="TPR"/>
    <property type="match status" value="1"/>
</dbReference>
<dbReference type="EMBL" id="QGMF01000041">
    <property type="protein sequence ID" value="TVY20750.1"/>
    <property type="molecule type" value="Genomic_DNA"/>
</dbReference>
<gene>
    <name evidence="3" type="ORF">LARI1_G001166</name>
</gene>
<dbReference type="SMART" id="SM00028">
    <property type="entry name" value="TPR"/>
    <property type="match status" value="2"/>
</dbReference>
<organism evidence="3 4">
    <name type="scientific">Lachnellula arida</name>
    <dbReference type="NCBI Taxonomy" id="1316785"/>
    <lineage>
        <taxon>Eukaryota</taxon>
        <taxon>Fungi</taxon>
        <taxon>Dikarya</taxon>
        <taxon>Ascomycota</taxon>
        <taxon>Pezizomycotina</taxon>
        <taxon>Leotiomycetes</taxon>
        <taxon>Helotiales</taxon>
        <taxon>Lachnaceae</taxon>
        <taxon>Lachnellula</taxon>
    </lineage>
</organism>
<dbReference type="PANTHER" id="PTHR47643:SF2">
    <property type="entry name" value="TPR DOMAIN PROTEIN (AFU_ORTHOLOGUE AFUA_5G12710)"/>
    <property type="match status" value="1"/>
</dbReference>
<evidence type="ECO:0000313" key="3">
    <source>
        <dbReference type="EMBL" id="TVY20750.1"/>
    </source>
</evidence>
<dbReference type="Proteomes" id="UP000469559">
    <property type="component" value="Unassembled WGS sequence"/>
</dbReference>
<dbReference type="InterPro" id="IPR001214">
    <property type="entry name" value="SET_dom"/>
</dbReference>
<accession>A0A8T9BKU4</accession>
<dbReference type="InterPro" id="IPR053209">
    <property type="entry name" value="Gramillin-biosynth_MTr"/>
</dbReference>
<dbReference type="PANTHER" id="PTHR47643">
    <property type="entry name" value="TPR DOMAIN PROTEIN (AFU_ORTHOLOGUE AFUA_5G12710)"/>
    <property type="match status" value="1"/>
</dbReference>
<evidence type="ECO:0000256" key="1">
    <source>
        <dbReference type="PROSITE-ProRule" id="PRU00339"/>
    </source>
</evidence>
<evidence type="ECO:0000259" key="2">
    <source>
        <dbReference type="PROSITE" id="PS50280"/>
    </source>
</evidence>
<dbReference type="SUPFAM" id="SSF48452">
    <property type="entry name" value="TPR-like"/>
    <property type="match status" value="1"/>
</dbReference>
<evidence type="ECO:0000313" key="4">
    <source>
        <dbReference type="Proteomes" id="UP000469559"/>
    </source>
</evidence>
<feature type="repeat" description="TPR" evidence="1">
    <location>
        <begin position="257"/>
        <end position="290"/>
    </location>
</feature>
<comment type="caution">
    <text evidence="3">The sequence shown here is derived from an EMBL/GenBank/DDBJ whole genome shotgun (WGS) entry which is preliminary data.</text>
</comment>
<keyword evidence="4" id="KW-1185">Reference proteome</keyword>
<dbReference type="OrthoDB" id="438641at2759"/>